<dbReference type="Proteomes" id="UP000261360">
    <property type="component" value="Unplaced"/>
</dbReference>
<feature type="compositionally biased region" description="Pro residues" evidence="1">
    <location>
        <begin position="212"/>
        <end position="223"/>
    </location>
</feature>
<evidence type="ECO:0000259" key="2">
    <source>
        <dbReference type="PROSITE" id="PS50878"/>
    </source>
</evidence>
<dbReference type="GeneTree" id="ENSGT00730000113263"/>
<accession>A0A3B4XDA6</accession>
<feature type="compositionally biased region" description="Basic residues" evidence="1">
    <location>
        <begin position="25"/>
        <end position="42"/>
    </location>
</feature>
<dbReference type="PROSITE" id="PS50878">
    <property type="entry name" value="RT_POL"/>
    <property type="match status" value="1"/>
</dbReference>
<evidence type="ECO:0000313" key="3">
    <source>
        <dbReference type="Ensembl" id="ENSSLDP00000015794.1"/>
    </source>
</evidence>
<dbReference type="PANTHER" id="PTHR19446">
    <property type="entry name" value="REVERSE TRANSCRIPTASES"/>
    <property type="match status" value="1"/>
</dbReference>
<dbReference type="Ensembl" id="ENSSLDT00000016377.1">
    <property type="protein sequence ID" value="ENSSLDP00000015794.1"/>
    <property type="gene ID" value="ENSSLDG00000012549.1"/>
</dbReference>
<feature type="region of interest" description="Disordered" evidence="1">
    <location>
        <begin position="1"/>
        <end position="44"/>
    </location>
</feature>
<reference evidence="3" key="1">
    <citation type="submission" date="2025-08" db="UniProtKB">
        <authorList>
            <consortium name="Ensembl"/>
        </authorList>
    </citation>
    <scope>IDENTIFICATION</scope>
</reference>
<dbReference type="Pfam" id="PF00078">
    <property type="entry name" value="RVT_1"/>
    <property type="match status" value="1"/>
</dbReference>
<dbReference type="STRING" id="1841481.ENSSLDP00000015794"/>
<sequence length="1037" mass="118545">MAEVVESSPVREVDPSGGEGPSRCTAHKTSSKGASRRGKIKWPKASDRAHWQKLDAELSQVLELTLRGDVASKLRMFGEIVFEECKERLGEVKKKLPTAPGKGRRGMVIEQLVRDRRQLRRNWRKATPEEKAGLKELWDELRQKLARLRRVERIRRRRKKKEKERTSFFRDPFKYAWQLLDEKRRGKLNTSKEELESYMKSQYSDNRRASPLGPPGHVPHPNPPTIQFDISPPKLQEVEVVIKKARSASAPGPNGLPYKLYKNCPQVVRVLWRLMRTAWRNKEVPAEWQQALGVFIPKEENSCTVSQFRSIALLNVEGKIFFSVLARRMTNFLMANEYIDTSCQKVGIPGFPGCIEHSSIIWEQIQQAKRERQDLHVVWLDLANAYGSVPHKLIDFALDFFYVPMCVRNIIARYFDNLHMCFLEGCTTGWQQLERGIAIGCAISPILFVTAFEVILRGARQVVGGIRLPSGERLPPLRSYMDDVTTILQTAPCTTRLLKRFDELISWARMKVKAAKSRSLSIRKGVPQDKTTFVAGGEPVPQLAEKPLKSLGRQYTADLSDRQMGKQARQQLAEGLGKIDQSQLPGKHKVWCYQHTLYQRVMWPLKTCEVPMSEVSRMDSLANRYIGRWMGLPRCFSDAGLFGWNMLELPLKSISLRYKQEKTRLVLEMRDSTDHLIRGAKVPIRTGRKWKAPVELENAISSLQYKEVMGAAQTGRSGLGWTAPRQFWSKATKRQRNTMVVDEVTRVEQERFHIKAITQGSQAAWMRWEAPEQRCISWADIWRTPQGRLSFLIRAVYNILPCPRNLTQWFGSEVGCPLSSASKASLQHILAGCKVALAQGRFRWRHDQVLAKLAELLEGCRVAANRTQETTRPALAAFVKPGEMRRAPTQEITILGSGKEWQMLADLRRQLMFPREIVTTTLRPDIVMWSAVERAVHMIELTIPWEEGMTAAHERKHLKYSELAAECQEAGWRARVHPVEVGSRGFVGKAAVQLLRRAGLTGSSLRKAVKELGEEAEKASYWLWLRRKESGWGLTSH</sequence>
<dbReference type="CDD" id="cd01650">
    <property type="entry name" value="RT_nLTR_like"/>
    <property type="match status" value="1"/>
</dbReference>
<reference evidence="3" key="2">
    <citation type="submission" date="2025-09" db="UniProtKB">
        <authorList>
            <consortium name="Ensembl"/>
        </authorList>
    </citation>
    <scope>IDENTIFICATION</scope>
</reference>
<name>A0A3B4XDA6_SERLL</name>
<evidence type="ECO:0000313" key="4">
    <source>
        <dbReference type="Proteomes" id="UP000261360"/>
    </source>
</evidence>
<evidence type="ECO:0000256" key="1">
    <source>
        <dbReference type="SAM" id="MobiDB-lite"/>
    </source>
</evidence>
<proteinExistence type="predicted"/>
<dbReference type="InterPro" id="IPR043502">
    <property type="entry name" value="DNA/RNA_pol_sf"/>
</dbReference>
<dbReference type="SUPFAM" id="SSF56672">
    <property type="entry name" value="DNA/RNA polymerases"/>
    <property type="match status" value="1"/>
</dbReference>
<protein>
    <recommendedName>
        <fullName evidence="2">Reverse transcriptase domain-containing protein</fullName>
    </recommendedName>
</protein>
<feature type="domain" description="Reverse transcriptase" evidence="2">
    <location>
        <begin position="277"/>
        <end position="555"/>
    </location>
</feature>
<feature type="region of interest" description="Disordered" evidence="1">
    <location>
        <begin position="200"/>
        <end position="223"/>
    </location>
</feature>
<dbReference type="AlphaFoldDB" id="A0A3B4XDA6"/>
<dbReference type="InterPro" id="IPR000477">
    <property type="entry name" value="RT_dom"/>
</dbReference>
<keyword evidence="4" id="KW-1185">Reference proteome</keyword>
<organism evidence="3 4">
    <name type="scientific">Seriola lalandi dorsalis</name>
    <dbReference type="NCBI Taxonomy" id="1841481"/>
    <lineage>
        <taxon>Eukaryota</taxon>
        <taxon>Metazoa</taxon>
        <taxon>Chordata</taxon>
        <taxon>Craniata</taxon>
        <taxon>Vertebrata</taxon>
        <taxon>Euteleostomi</taxon>
        <taxon>Actinopterygii</taxon>
        <taxon>Neopterygii</taxon>
        <taxon>Teleostei</taxon>
        <taxon>Neoteleostei</taxon>
        <taxon>Acanthomorphata</taxon>
        <taxon>Carangaria</taxon>
        <taxon>Carangiformes</taxon>
        <taxon>Carangidae</taxon>
        <taxon>Seriola</taxon>
    </lineage>
</organism>